<reference evidence="1" key="2">
    <citation type="journal article" date="2021" name="PeerJ">
        <title>Extensive microbial diversity within the chicken gut microbiome revealed by metagenomics and culture.</title>
        <authorList>
            <person name="Gilroy R."/>
            <person name="Ravi A."/>
            <person name="Getino M."/>
            <person name="Pursley I."/>
            <person name="Horton D.L."/>
            <person name="Alikhan N.F."/>
            <person name="Baker D."/>
            <person name="Gharbi K."/>
            <person name="Hall N."/>
            <person name="Watson M."/>
            <person name="Adriaenssens E.M."/>
            <person name="Foster-Nyarko E."/>
            <person name="Jarju S."/>
            <person name="Secka A."/>
            <person name="Antonio M."/>
            <person name="Oren A."/>
            <person name="Chaudhuri R.R."/>
            <person name="La Ragione R."/>
            <person name="Hildebrand F."/>
            <person name="Pallen M.J."/>
        </authorList>
    </citation>
    <scope>NUCLEOTIDE SEQUENCE</scope>
    <source>
        <strain evidence="1">ChiSjej5B23-6657</strain>
    </source>
</reference>
<dbReference type="AlphaFoldDB" id="A0A9D1J9Z3"/>
<accession>A0A9D1J9Z3</accession>
<dbReference type="GO" id="GO:0015031">
    <property type="term" value="P:protein transport"/>
    <property type="evidence" value="ECO:0007669"/>
    <property type="project" value="InterPro"/>
</dbReference>
<sequence>MKSKIVECFDYRTLEVEDHLRKWKIPDSEIREEMENLARDHSGETETEDGAKAEDCVSCICTEASAANWKNRTVLLYPGRNLKGAQEAEKACLGKRPGDVFSCEIRGVQVTLAVKKVIRRKKVTVGPELFRILQLPGVSTEEDFARWYHEQHDEERRQKASYGIVSFWMQEMAKRSTFSIDEEEKKSWCRVRGEKMYISMLAAGYDMKKEERDGAPITEEEAIEEASRQQEQYFIPYLLYEYFSKKDGFTVSEEEYEKVLADEAKRVGLSLEEAHRQSDISMYRYVKYQEHAFLLLAEEAKTYLEV</sequence>
<dbReference type="InterPro" id="IPR037041">
    <property type="entry name" value="Trigger_fac_C_sf"/>
</dbReference>
<organism evidence="1 2">
    <name type="scientific">Candidatus Pullilachnospira gallistercoris</name>
    <dbReference type="NCBI Taxonomy" id="2840911"/>
    <lineage>
        <taxon>Bacteria</taxon>
        <taxon>Bacillati</taxon>
        <taxon>Bacillota</taxon>
        <taxon>Clostridia</taxon>
        <taxon>Lachnospirales</taxon>
        <taxon>Lachnospiraceae</taxon>
        <taxon>Lachnospiraceae incertae sedis</taxon>
        <taxon>Candidatus Pullilachnospira</taxon>
    </lineage>
</organism>
<dbReference type="InterPro" id="IPR027304">
    <property type="entry name" value="Trigger_fact/SurA_dom_sf"/>
</dbReference>
<protein>
    <submittedName>
        <fullName evidence="1">Uncharacterized protein</fullName>
    </submittedName>
</protein>
<dbReference type="EMBL" id="DVHM01000009">
    <property type="protein sequence ID" value="HIR69783.1"/>
    <property type="molecule type" value="Genomic_DNA"/>
</dbReference>
<evidence type="ECO:0000313" key="1">
    <source>
        <dbReference type="EMBL" id="HIR69783.1"/>
    </source>
</evidence>
<dbReference type="Gene3D" id="1.10.3120.10">
    <property type="entry name" value="Trigger factor, C-terminal domain"/>
    <property type="match status" value="1"/>
</dbReference>
<gene>
    <name evidence="1" type="ORF">IAA55_00695</name>
</gene>
<reference evidence="1" key="1">
    <citation type="submission" date="2020-10" db="EMBL/GenBank/DDBJ databases">
        <authorList>
            <person name="Gilroy R."/>
        </authorList>
    </citation>
    <scope>NUCLEOTIDE SEQUENCE</scope>
    <source>
        <strain evidence="1">ChiSjej5B23-6657</strain>
    </source>
</reference>
<evidence type="ECO:0000313" key="2">
    <source>
        <dbReference type="Proteomes" id="UP000823912"/>
    </source>
</evidence>
<proteinExistence type="predicted"/>
<name>A0A9D1J9Z3_9FIRM</name>
<dbReference type="GO" id="GO:0006457">
    <property type="term" value="P:protein folding"/>
    <property type="evidence" value="ECO:0007669"/>
    <property type="project" value="InterPro"/>
</dbReference>
<comment type="caution">
    <text evidence="1">The sequence shown here is derived from an EMBL/GenBank/DDBJ whole genome shotgun (WGS) entry which is preliminary data.</text>
</comment>
<dbReference type="Proteomes" id="UP000823912">
    <property type="component" value="Unassembled WGS sequence"/>
</dbReference>
<dbReference type="SUPFAM" id="SSF109998">
    <property type="entry name" value="Triger factor/SurA peptide-binding domain-like"/>
    <property type="match status" value="1"/>
</dbReference>